<name>A0A8J2ZUA1_9BACL</name>
<reference evidence="1" key="1">
    <citation type="journal article" date="2014" name="Int. J. Syst. Evol. Microbiol.">
        <title>Complete genome sequence of Corynebacterium casei LMG S-19264T (=DSM 44701T), isolated from a smear-ripened cheese.</title>
        <authorList>
            <consortium name="US DOE Joint Genome Institute (JGI-PGF)"/>
            <person name="Walter F."/>
            <person name="Albersmeier A."/>
            <person name="Kalinowski J."/>
            <person name="Ruckert C."/>
        </authorList>
    </citation>
    <scope>NUCLEOTIDE SEQUENCE</scope>
    <source>
        <strain evidence="1">CGMCC 1.12777</strain>
    </source>
</reference>
<dbReference type="SUPFAM" id="SSF55144">
    <property type="entry name" value="LigT-like"/>
    <property type="match status" value="1"/>
</dbReference>
<keyword evidence="2" id="KW-1185">Reference proteome</keyword>
<dbReference type="PANTHER" id="PTHR36039:SF2">
    <property type="entry name" value="RNA LIGASE_CYCLIC NUCLEOTIDE PHOSPHODIESTERASE FAMILY PROTEIN"/>
    <property type="match status" value="1"/>
</dbReference>
<dbReference type="PANTHER" id="PTHR36039">
    <property type="match status" value="1"/>
</dbReference>
<evidence type="ECO:0000313" key="2">
    <source>
        <dbReference type="Proteomes" id="UP000656813"/>
    </source>
</evidence>
<dbReference type="InterPro" id="IPR009097">
    <property type="entry name" value="Cyclic_Pdiesterase"/>
</dbReference>
<dbReference type="AlphaFoldDB" id="A0A8J2ZUA1"/>
<organism evidence="1 2">
    <name type="scientific">Pullulanibacillus pueri</name>
    <dbReference type="NCBI Taxonomy" id="1437324"/>
    <lineage>
        <taxon>Bacteria</taxon>
        <taxon>Bacillati</taxon>
        <taxon>Bacillota</taxon>
        <taxon>Bacilli</taxon>
        <taxon>Bacillales</taxon>
        <taxon>Sporolactobacillaceae</taxon>
        <taxon>Pullulanibacillus</taxon>
    </lineage>
</organism>
<proteinExistence type="predicted"/>
<protein>
    <recommendedName>
        <fullName evidence="3">2'-5' RNA ligase family protein</fullName>
    </recommendedName>
</protein>
<dbReference type="EMBL" id="BMFV01000004">
    <property type="protein sequence ID" value="GGH77161.1"/>
    <property type="molecule type" value="Genomic_DNA"/>
</dbReference>
<reference evidence="1" key="2">
    <citation type="submission" date="2020-09" db="EMBL/GenBank/DDBJ databases">
        <authorList>
            <person name="Sun Q."/>
            <person name="Zhou Y."/>
        </authorList>
    </citation>
    <scope>NUCLEOTIDE SEQUENCE</scope>
    <source>
        <strain evidence="1">CGMCC 1.12777</strain>
    </source>
</reference>
<accession>A0A8J2ZUA1</accession>
<dbReference type="Gene3D" id="3.90.1140.10">
    <property type="entry name" value="Cyclic phosphodiesterase"/>
    <property type="match status" value="1"/>
</dbReference>
<sequence>MYGFIALFDQETENKIKQVWKKLKEEEISFYAEEVEDRRPHVTLASYNELNVDSFIGDAQEVYKNKAKFKILFHSLGTFLNSGLLFLAPTMTASLLEFHCNHHRGLTKYNDNPDSLYLPNSWAPHCTLANRLSPEKLKDAFLYCTQNLRPLQGEINEVALIQTIYENQKCVKAPIVFSKKLQ</sequence>
<gene>
    <name evidence="1" type="ORF">GCM10007096_08650</name>
</gene>
<dbReference type="Proteomes" id="UP000656813">
    <property type="component" value="Unassembled WGS sequence"/>
</dbReference>
<dbReference type="RefSeq" id="WP_188496165.1">
    <property type="nucleotide sequence ID" value="NZ_BMFV01000004.1"/>
</dbReference>
<evidence type="ECO:0000313" key="1">
    <source>
        <dbReference type="EMBL" id="GGH77161.1"/>
    </source>
</evidence>
<evidence type="ECO:0008006" key="3">
    <source>
        <dbReference type="Google" id="ProtNLM"/>
    </source>
</evidence>
<comment type="caution">
    <text evidence="1">The sequence shown here is derived from an EMBL/GenBank/DDBJ whole genome shotgun (WGS) entry which is preliminary data.</text>
</comment>
<dbReference type="Pfam" id="PF13563">
    <property type="entry name" value="2_5_RNA_ligase2"/>
    <property type="match status" value="1"/>
</dbReference>